<evidence type="ECO:0000313" key="3">
    <source>
        <dbReference type="Proteomes" id="UP001163046"/>
    </source>
</evidence>
<comment type="caution">
    <text evidence="2">The sequence shown here is derived from an EMBL/GenBank/DDBJ whole genome shotgun (WGS) entry which is preliminary data.</text>
</comment>
<accession>A0A9W9Z4Y1</accession>
<feature type="region of interest" description="Disordered" evidence="1">
    <location>
        <begin position="60"/>
        <end position="108"/>
    </location>
</feature>
<dbReference type="AlphaFoldDB" id="A0A9W9Z4Y1"/>
<protein>
    <submittedName>
        <fullName evidence="2">Uncharacterized protein</fullName>
    </submittedName>
</protein>
<dbReference type="Proteomes" id="UP001163046">
    <property type="component" value="Unassembled WGS sequence"/>
</dbReference>
<gene>
    <name evidence="2" type="ORF">OS493_001865</name>
</gene>
<dbReference type="EMBL" id="MU826826">
    <property type="protein sequence ID" value="KAJ7375127.1"/>
    <property type="molecule type" value="Genomic_DNA"/>
</dbReference>
<evidence type="ECO:0000256" key="1">
    <source>
        <dbReference type="SAM" id="MobiDB-lite"/>
    </source>
</evidence>
<keyword evidence="3" id="KW-1185">Reference proteome</keyword>
<organism evidence="2 3">
    <name type="scientific">Desmophyllum pertusum</name>
    <dbReference type="NCBI Taxonomy" id="174260"/>
    <lineage>
        <taxon>Eukaryota</taxon>
        <taxon>Metazoa</taxon>
        <taxon>Cnidaria</taxon>
        <taxon>Anthozoa</taxon>
        <taxon>Hexacorallia</taxon>
        <taxon>Scleractinia</taxon>
        <taxon>Caryophylliina</taxon>
        <taxon>Caryophylliidae</taxon>
        <taxon>Desmophyllum</taxon>
    </lineage>
</organism>
<proteinExistence type="predicted"/>
<name>A0A9W9Z4Y1_9CNID</name>
<reference evidence="2" key="1">
    <citation type="submission" date="2023-01" db="EMBL/GenBank/DDBJ databases">
        <title>Genome assembly of the deep-sea coral Lophelia pertusa.</title>
        <authorList>
            <person name="Herrera S."/>
            <person name="Cordes E."/>
        </authorList>
    </citation>
    <scope>NUCLEOTIDE SEQUENCE</scope>
    <source>
        <strain evidence="2">USNM1676648</strain>
        <tissue evidence="2">Polyp</tissue>
    </source>
</reference>
<sequence length="108" mass="12247">MKKQLDDISQGCSDDVLVDISRPKISPSKGIHWHGIFVIHETATEESRGQHHTQDFKLIKEDPMHGGCKRRRIRGEKDASPRGNYQRKRAGSKNDAVVKEISANNKED</sequence>
<evidence type="ECO:0000313" key="2">
    <source>
        <dbReference type="EMBL" id="KAJ7375127.1"/>
    </source>
</evidence>